<evidence type="ECO:0000256" key="1">
    <source>
        <dbReference type="SAM" id="Phobius"/>
    </source>
</evidence>
<sequence length="98" mass="10657">MSLSRPWGAIGSMPAPELFGYIYHYGLLEFTLPCEISNITAYYHIPGLTSLVAGVCRQAGSGFLRATRPIPILSKLAVLLLVMLVGVVAVDSFKRVFL</sequence>
<name>A0A9E4K4B4_9GAMM</name>
<gene>
    <name evidence="2" type="ORF">JAZ04_11190</name>
</gene>
<keyword evidence="1" id="KW-1133">Transmembrane helix</keyword>
<keyword evidence="1" id="KW-0472">Membrane</keyword>
<accession>A0A9E4K4B4</accession>
<evidence type="ECO:0000313" key="3">
    <source>
        <dbReference type="Proteomes" id="UP000886687"/>
    </source>
</evidence>
<protein>
    <submittedName>
        <fullName evidence="2">Uncharacterized protein</fullName>
    </submittedName>
</protein>
<proteinExistence type="predicted"/>
<keyword evidence="1" id="KW-0812">Transmembrane</keyword>
<feature type="transmembrane region" description="Helical" evidence="1">
    <location>
        <begin position="72"/>
        <end position="90"/>
    </location>
</feature>
<reference evidence="2" key="1">
    <citation type="journal article" date="2021" name="Proc. Natl. Acad. Sci. U.S.A.">
        <title>Global biogeography of chemosynthetic symbionts reveals both localized and globally distributed symbiont groups. .</title>
        <authorList>
            <person name="Osvatic J.T."/>
            <person name="Wilkins L.G.E."/>
            <person name="Leibrecht L."/>
            <person name="Leray M."/>
            <person name="Zauner S."/>
            <person name="Polzin J."/>
            <person name="Camacho Y."/>
            <person name="Gros O."/>
            <person name="van Gils J.A."/>
            <person name="Eisen J.A."/>
            <person name="Petersen J.M."/>
            <person name="Yuen B."/>
        </authorList>
    </citation>
    <scope>NUCLEOTIDE SEQUENCE</scope>
    <source>
        <strain evidence="2">MAGL173</strain>
    </source>
</reference>
<evidence type="ECO:0000313" key="2">
    <source>
        <dbReference type="EMBL" id="MCG7939402.1"/>
    </source>
</evidence>
<dbReference type="EMBL" id="JAEPDI010000005">
    <property type="protein sequence ID" value="MCG7939402.1"/>
    <property type="molecule type" value="Genomic_DNA"/>
</dbReference>
<organism evidence="2 3">
    <name type="scientific">Candidatus Thiodiazotropha lotti</name>
    <dbReference type="NCBI Taxonomy" id="2792787"/>
    <lineage>
        <taxon>Bacteria</taxon>
        <taxon>Pseudomonadati</taxon>
        <taxon>Pseudomonadota</taxon>
        <taxon>Gammaproteobacteria</taxon>
        <taxon>Chromatiales</taxon>
        <taxon>Sedimenticolaceae</taxon>
        <taxon>Candidatus Thiodiazotropha</taxon>
    </lineage>
</organism>
<dbReference type="AlphaFoldDB" id="A0A9E4K4B4"/>
<comment type="caution">
    <text evidence="2">The sequence shown here is derived from an EMBL/GenBank/DDBJ whole genome shotgun (WGS) entry which is preliminary data.</text>
</comment>
<dbReference type="Proteomes" id="UP000886687">
    <property type="component" value="Unassembled WGS sequence"/>
</dbReference>